<dbReference type="Gene3D" id="3.20.20.450">
    <property type="entry name" value="EAL domain"/>
    <property type="match status" value="1"/>
</dbReference>
<reference evidence="3 4" key="1">
    <citation type="submission" date="2011-09" db="EMBL/GenBank/DDBJ databases">
        <title>The draft genome of Treponema saccharophilum DSM 2985.</title>
        <authorList>
            <consortium name="US DOE Joint Genome Institute (JGI-PGF)"/>
            <person name="Lucas S."/>
            <person name="Copeland A."/>
            <person name="Lapidus A."/>
            <person name="Glavina del Rio T."/>
            <person name="Dalin E."/>
            <person name="Tice H."/>
            <person name="Bruce D."/>
            <person name="Goodwin L."/>
            <person name="Pitluck S."/>
            <person name="Peters L."/>
            <person name="Kyrpides N."/>
            <person name="Mavromatis K."/>
            <person name="Ivanova N."/>
            <person name="Markowitz V."/>
            <person name="Cheng J.-F."/>
            <person name="Hugenholtz P."/>
            <person name="Woyke T."/>
            <person name="Wu D."/>
            <person name="Gronow S."/>
            <person name="Wellnitz S."/>
            <person name="Brambilla E."/>
            <person name="Klenk H.-P."/>
            <person name="Eisen J.A."/>
        </authorList>
    </citation>
    <scope>NUCLEOTIDE SEQUENCE [LARGE SCALE GENOMIC DNA]</scope>
    <source>
        <strain evidence="3 4">DSM 2985</strain>
    </source>
</reference>
<keyword evidence="4" id="KW-1185">Reference proteome</keyword>
<name>H7EIQ3_9SPIR</name>
<dbReference type="PROSITE" id="PS50887">
    <property type="entry name" value="GGDEF"/>
    <property type="match status" value="2"/>
</dbReference>
<dbReference type="Pfam" id="PF00990">
    <property type="entry name" value="GGDEF"/>
    <property type="match status" value="2"/>
</dbReference>
<dbReference type="AlphaFoldDB" id="H7EIQ3"/>
<dbReference type="STRING" id="907348.TresaDRAFT_2459"/>
<dbReference type="CDD" id="cd01948">
    <property type="entry name" value="EAL"/>
    <property type="match status" value="1"/>
</dbReference>
<dbReference type="InterPro" id="IPR001633">
    <property type="entry name" value="EAL_dom"/>
</dbReference>
<dbReference type="SMART" id="SM00052">
    <property type="entry name" value="EAL"/>
    <property type="match status" value="1"/>
</dbReference>
<comment type="caution">
    <text evidence="3">The sequence shown here is derived from an EMBL/GenBank/DDBJ whole genome shotgun (WGS) entry which is preliminary data.</text>
</comment>
<dbReference type="PATRIC" id="fig|907348.3.peg.710"/>
<proteinExistence type="predicted"/>
<dbReference type="NCBIfam" id="TIGR00254">
    <property type="entry name" value="GGDEF"/>
    <property type="match status" value="1"/>
</dbReference>
<dbReference type="Proteomes" id="UP000003571">
    <property type="component" value="Unassembled WGS sequence"/>
</dbReference>
<evidence type="ECO:0000259" key="1">
    <source>
        <dbReference type="PROSITE" id="PS50883"/>
    </source>
</evidence>
<dbReference type="InterPro" id="IPR035919">
    <property type="entry name" value="EAL_sf"/>
</dbReference>
<dbReference type="Gene3D" id="3.30.70.270">
    <property type="match status" value="2"/>
</dbReference>
<dbReference type="InterPro" id="IPR000160">
    <property type="entry name" value="GGDEF_dom"/>
</dbReference>
<organism evidence="3 4">
    <name type="scientific">Treponema saccharophilum DSM 2985</name>
    <dbReference type="NCBI Taxonomy" id="907348"/>
    <lineage>
        <taxon>Bacteria</taxon>
        <taxon>Pseudomonadati</taxon>
        <taxon>Spirochaetota</taxon>
        <taxon>Spirochaetia</taxon>
        <taxon>Spirochaetales</taxon>
        <taxon>Treponemataceae</taxon>
        <taxon>Treponema</taxon>
    </lineage>
</organism>
<dbReference type="RefSeq" id="WP_002702930.1">
    <property type="nucleotide sequence ID" value="NZ_AGRW01000037.1"/>
</dbReference>
<dbReference type="SMART" id="SM00267">
    <property type="entry name" value="GGDEF"/>
    <property type="match status" value="1"/>
</dbReference>
<dbReference type="InterPro" id="IPR043128">
    <property type="entry name" value="Rev_trsase/Diguanyl_cyclase"/>
</dbReference>
<dbReference type="GO" id="GO:0071111">
    <property type="term" value="F:cyclic-guanylate-specific phosphodiesterase activity"/>
    <property type="evidence" value="ECO:0007669"/>
    <property type="project" value="InterPro"/>
</dbReference>
<dbReference type="CDD" id="cd01949">
    <property type="entry name" value="GGDEF"/>
    <property type="match status" value="1"/>
</dbReference>
<dbReference type="InterPro" id="IPR029787">
    <property type="entry name" value="Nucleotide_cyclase"/>
</dbReference>
<dbReference type="eggNOG" id="COG5001">
    <property type="taxonomic scope" value="Bacteria"/>
</dbReference>
<dbReference type="EMBL" id="AGRW01000037">
    <property type="protein sequence ID" value="EIC02581.1"/>
    <property type="molecule type" value="Genomic_DNA"/>
</dbReference>
<dbReference type="PANTHER" id="PTHR33121:SF79">
    <property type="entry name" value="CYCLIC DI-GMP PHOSPHODIESTERASE PDED-RELATED"/>
    <property type="match status" value="1"/>
</dbReference>
<evidence type="ECO:0000259" key="2">
    <source>
        <dbReference type="PROSITE" id="PS50887"/>
    </source>
</evidence>
<dbReference type="SUPFAM" id="SSF141868">
    <property type="entry name" value="EAL domain-like"/>
    <property type="match status" value="1"/>
</dbReference>
<feature type="domain" description="EAL" evidence="1">
    <location>
        <begin position="328"/>
        <end position="580"/>
    </location>
</feature>
<feature type="domain" description="GGDEF" evidence="2">
    <location>
        <begin position="767"/>
        <end position="887"/>
    </location>
</feature>
<protein>
    <submittedName>
        <fullName evidence="3">Diguanylate cyclase/phosphodiesterase</fullName>
    </submittedName>
</protein>
<dbReference type="PANTHER" id="PTHR33121">
    <property type="entry name" value="CYCLIC DI-GMP PHOSPHODIESTERASE PDEF"/>
    <property type="match status" value="1"/>
</dbReference>
<evidence type="ECO:0000313" key="3">
    <source>
        <dbReference type="EMBL" id="EIC02581.1"/>
    </source>
</evidence>
<evidence type="ECO:0000313" key="4">
    <source>
        <dbReference type="Proteomes" id="UP000003571"/>
    </source>
</evidence>
<dbReference type="PROSITE" id="PS50883">
    <property type="entry name" value="EAL"/>
    <property type="match status" value="1"/>
</dbReference>
<dbReference type="InterPro" id="IPR050706">
    <property type="entry name" value="Cyclic-di-GMP_PDE-like"/>
</dbReference>
<dbReference type="SUPFAM" id="SSF55073">
    <property type="entry name" value="Nucleotide cyclase"/>
    <property type="match status" value="2"/>
</dbReference>
<dbReference type="Pfam" id="PF00563">
    <property type="entry name" value="EAL"/>
    <property type="match status" value="1"/>
</dbReference>
<gene>
    <name evidence="3" type="ORF">TresaDRAFT_2459</name>
</gene>
<accession>H7EIQ3</accession>
<dbReference type="OrthoDB" id="366324at2"/>
<sequence>MGSTSLEQQYRRAIISGAIASFDVNVTKDEIESEVILDLGGKEIDMLALLGLEKNCTFTEFVKRWCERISLEQLEKPRPLINYKKFRERLIALFEAGKYNRGTEYWTTKEIGEELYLRESIILTKDDESGDIKALVILRDFTTSRIREEEEKKRELERNAYIDQLTGGDNYIKFKENLHDQGTPGYIVSMDLRAFRIINSVCGIQKSNGILRIIHETLKAMLDKNDFIGHINADHFVFFLSNLNEISEENADKLRRTIGRITDSLSFISIDFDIPQLVPYFGIAFWTPDEKVEFAYSKTVTAKHKVKESRDKNYAFFSQDDTERLSHEKSIEEAFKDAISNNLFEIWYQPKYNPETTTLVGAEALVRWKKNGSEYTMPGEFIPLFERNGMIKILDEYVFRAVCEQQKKWLDEKIDIVPVSINLSRGSLYYRNIASQYKYIAEKIGIDPNYVPLEITESATVDNIDIKSIAESFHKEGFPLQMDDFGTGYSSLASLNTMHFDTLKLDKSLIDYIGNYSGDRLLEHTIALAKELGMHVTAEGVENMQQVEFLQNLRCDSIQGFYYSKPLSAENFKKSLLVSCVIESFEKIKSIEYYIKRFKTPGESSSLYELIVNITKNKLINVKGAQMWREEIKSPALGKEDISYTEEYEYVMKNVISPEYRDAYRAFVDRNSLLNSSFGKNEIRSFEYERMRNGKKAKMRMTMHLFKMHTSDDLWSYICVSDRTIQKKNILAPLNFTDMDSLTKIFSRSYAFELISYEVEEARKEGKKRILMLADIDDFKKCNAAFGYKFGDEILEETAHRIKDFFKKSITARVGSDKFMILLDEEESDSKPIKMLTEEFKKRIGRTFYKNGETVKITVTVAARYVPDEKKSIEAILSDLNLSTFAR</sequence>
<dbReference type="eggNOG" id="COG2200">
    <property type="taxonomic scope" value="Bacteria"/>
</dbReference>
<feature type="domain" description="GGDEF" evidence="2">
    <location>
        <begin position="183"/>
        <end position="320"/>
    </location>
</feature>